<evidence type="ECO:0000313" key="2">
    <source>
        <dbReference type="Proteomes" id="UP000216478"/>
    </source>
</evidence>
<accession>A0A256FRL7</accession>
<comment type="caution">
    <text evidence="1">The sequence shown here is derived from an EMBL/GenBank/DDBJ whole genome shotgun (WGS) entry which is preliminary data.</text>
</comment>
<dbReference type="AlphaFoldDB" id="A0A256FRL7"/>
<dbReference type="Proteomes" id="UP000216478">
    <property type="component" value="Unassembled WGS sequence"/>
</dbReference>
<sequence length="53" mass="5596">MTIVGLITHGKAVGVCSAILAGHFDMSLLRVSAICLPAMTLDRHMFQLAACLP</sequence>
<evidence type="ECO:0000313" key="1">
    <source>
        <dbReference type="EMBL" id="OYR17473.1"/>
    </source>
</evidence>
<proteinExistence type="predicted"/>
<reference evidence="1 2" key="1">
    <citation type="submission" date="2017-07" db="EMBL/GenBank/DDBJ databases">
        <title>Phylogenetic study on the rhizospheric bacterium Ochrobactrum sp. A44.</title>
        <authorList>
            <person name="Krzyzanowska D.M."/>
            <person name="Ossowicki A."/>
            <person name="Rajewska M."/>
            <person name="Maciag T."/>
            <person name="Kaczynski Z."/>
            <person name="Czerwicka M."/>
            <person name="Jafra S."/>
        </authorList>
    </citation>
    <scope>NUCLEOTIDE SEQUENCE [LARGE SCALE GENOMIC DNA]</scope>
    <source>
        <strain evidence="1 2">OgA9a</strain>
    </source>
</reference>
<dbReference type="EMBL" id="NNRL01000147">
    <property type="protein sequence ID" value="OYR17473.1"/>
    <property type="molecule type" value="Genomic_DNA"/>
</dbReference>
<organism evidence="1 2">
    <name type="scientific">Brucella grignonensis</name>
    <dbReference type="NCBI Taxonomy" id="94627"/>
    <lineage>
        <taxon>Bacteria</taxon>
        <taxon>Pseudomonadati</taxon>
        <taxon>Pseudomonadota</taxon>
        <taxon>Alphaproteobacteria</taxon>
        <taxon>Hyphomicrobiales</taxon>
        <taxon>Brucellaceae</taxon>
        <taxon>Brucella/Ochrobactrum group</taxon>
        <taxon>Brucella</taxon>
    </lineage>
</organism>
<name>A0A256FRL7_9HYPH</name>
<keyword evidence="2" id="KW-1185">Reference proteome</keyword>
<protein>
    <submittedName>
        <fullName evidence="1">Uncharacterized protein</fullName>
    </submittedName>
</protein>
<gene>
    <name evidence="1" type="ORF">CEV33_3931</name>
</gene>